<keyword evidence="1" id="KW-0812">Transmembrane</keyword>
<proteinExistence type="predicted"/>
<sequence length="96" mass="10684">MVAAICSTQPVPLTCRKLTSSSDTMHDNSSLISLGTTLAAQCLFICSANFNFLVFYSDLFIWKIKNANIVKQSLAKRVHTLHHKATSFSVSHKIHF</sequence>
<dbReference type="EMBL" id="GEDG01039190">
    <property type="protein sequence ID" value="JAP07231.1"/>
    <property type="molecule type" value="Transcribed_RNA"/>
</dbReference>
<accession>A0A0V0GGL4</accession>
<evidence type="ECO:0000313" key="2">
    <source>
        <dbReference type="EMBL" id="JAP07231.1"/>
    </source>
</evidence>
<keyword evidence="1" id="KW-0472">Membrane</keyword>
<feature type="transmembrane region" description="Helical" evidence="1">
    <location>
        <begin position="31"/>
        <end position="56"/>
    </location>
</feature>
<name>A0A0V0GGL4_SOLCH</name>
<organism evidence="2">
    <name type="scientific">Solanum chacoense</name>
    <name type="common">Chaco potato</name>
    <dbReference type="NCBI Taxonomy" id="4108"/>
    <lineage>
        <taxon>Eukaryota</taxon>
        <taxon>Viridiplantae</taxon>
        <taxon>Streptophyta</taxon>
        <taxon>Embryophyta</taxon>
        <taxon>Tracheophyta</taxon>
        <taxon>Spermatophyta</taxon>
        <taxon>Magnoliopsida</taxon>
        <taxon>eudicotyledons</taxon>
        <taxon>Gunneridae</taxon>
        <taxon>Pentapetalae</taxon>
        <taxon>asterids</taxon>
        <taxon>lamiids</taxon>
        <taxon>Solanales</taxon>
        <taxon>Solanaceae</taxon>
        <taxon>Solanoideae</taxon>
        <taxon>Solaneae</taxon>
        <taxon>Solanum</taxon>
    </lineage>
</organism>
<dbReference type="AlphaFoldDB" id="A0A0V0GGL4"/>
<evidence type="ECO:0000256" key="1">
    <source>
        <dbReference type="SAM" id="Phobius"/>
    </source>
</evidence>
<reference evidence="2" key="1">
    <citation type="submission" date="2015-12" db="EMBL/GenBank/DDBJ databases">
        <title>Gene expression during late stages of embryo sac development: a critical building block for successful pollen-pistil interactions.</title>
        <authorList>
            <person name="Liu Y."/>
            <person name="Joly V."/>
            <person name="Sabar M."/>
            <person name="Matton D.P."/>
        </authorList>
    </citation>
    <scope>NUCLEOTIDE SEQUENCE</scope>
</reference>
<keyword evidence="1" id="KW-1133">Transmembrane helix</keyword>
<protein>
    <submittedName>
        <fullName evidence="2">Putative ovule protein</fullName>
    </submittedName>
</protein>